<dbReference type="Gene3D" id="1.25.40.420">
    <property type="match status" value="1"/>
</dbReference>
<reference evidence="2 3" key="1">
    <citation type="submission" date="2018-08" db="EMBL/GenBank/DDBJ databases">
        <title>Genome and evolution of the arbuscular mycorrhizal fungus Diversispora epigaea (formerly Glomus versiforme) and its bacterial endosymbionts.</title>
        <authorList>
            <person name="Sun X."/>
            <person name="Fei Z."/>
            <person name="Harrison M."/>
        </authorList>
    </citation>
    <scope>NUCLEOTIDE SEQUENCE [LARGE SCALE GENOMIC DNA]</scope>
    <source>
        <strain evidence="2 3">IT104</strain>
    </source>
</reference>
<dbReference type="Pfam" id="PF07707">
    <property type="entry name" value="BACK"/>
    <property type="match status" value="1"/>
</dbReference>
<dbReference type="SUPFAM" id="SSF54695">
    <property type="entry name" value="POZ domain"/>
    <property type="match status" value="1"/>
</dbReference>
<dbReference type="Gene3D" id="3.30.710.10">
    <property type="entry name" value="Potassium Channel Kv1.1, Chain A"/>
    <property type="match status" value="1"/>
</dbReference>
<keyword evidence="3" id="KW-1185">Reference proteome</keyword>
<feature type="domain" description="BTB" evidence="1">
    <location>
        <begin position="24"/>
        <end position="98"/>
    </location>
</feature>
<proteinExistence type="predicted"/>
<comment type="caution">
    <text evidence="2">The sequence shown here is derived from an EMBL/GenBank/DDBJ whole genome shotgun (WGS) entry which is preliminary data.</text>
</comment>
<dbReference type="CDD" id="cd18186">
    <property type="entry name" value="BTB_POZ_ZBTB_KLHL-like"/>
    <property type="match status" value="1"/>
</dbReference>
<dbReference type="STRING" id="1348612.A0A397J716"/>
<dbReference type="PROSITE" id="PS50097">
    <property type="entry name" value="BTB"/>
    <property type="match status" value="1"/>
</dbReference>
<dbReference type="InterPro" id="IPR000210">
    <property type="entry name" value="BTB/POZ_dom"/>
</dbReference>
<sequence>MIRTEFYPSLSQNFSELLEDADDHNVTIKVGENQNIQEFHVHSSILKARSPYFKSALSNQWANDKKDKMILFTKPNISPPVFALIIKYLYTGIVDLTNVSSSDIFGLLVASDELILEELFKHIQNYLIEKEAFWLNQNLVKILLTVSRLASCKQLQDYCHKSICINPEFFFTSENFLDLDKDIFLELIKRDDLRIKEIDLWNHLIKWGISQTPTIKQKDVKKFTDANFRNLKKTLDPFISHIRFYEISSKDFYNKVRPYKKVLLLTLYEDVMSFLMAGTEPRQKRFPARFSPYQHVDSESKIIRRLHAAILSNRIKDASQAIAIIKIQNSEKVIGGFNASEL</sequence>
<dbReference type="InterPro" id="IPR051481">
    <property type="entry name" value="BTB-POZ/Galectin-3-binding"/>
</dbReference>
<dbReference type="Proteomes" id="UP000266861">
    <property type="component" value="Unassembled WGS sequence"/>
</dbReference>
<accession>A0A397J716</accession>
<dbReference type="Pfam" id="PF00651">
    <property type="entry name" value="BTB"/>
    <property type="match status" value="1"/>
</dbReference>
<dbReference type="InterPro" id="IPR011333">
    <property type="entry name" value="SKP1/BTB/POZ_sf"/>
</dbReference>
<name>A0A397J716_9GLOM</name>
<dbReference type="OrthoDB" id="5948799at2759"/>
<dbReference type="PANTHER" id="PTHR24410:SF23">
    <property type="entry name" value="BTB DOMAIN-CONTAINING PROTEIN-RELATED"/>
    <property type="match status" value="1"/>
</dbReference>
<protein>
    <recommendedName>
        <fullName evidence="1">BTB domain-containing protein</fullName>
    </recommendedName>
</protein>
<dbReference type="SMART" id="SM00875">
    <property type="entry name" value="BACK"/>
    <property type="match status" value="1"/>
</dbReference>
<dbReference type="SMART" id="SM00225">
    <property type="entry name" value="BTB"/>
    <property type="match status" value="1"/>
</dbReference>
<evidence type="ECO:0000313" key="2">
    <source>
        <dbReference type="EMBL" id="RHZ84129.1"/>
    </source>
</evidence>
<evidence type="ECO:0000259" key="1">
    <source>
        <dbReference type="PROSITE" id="PS50097"/>
    </source>
</evidence>
<gene>
    <name evidence="2" type="ORF">Glove_85g116</name>
</gene>
<organism evidence="2 3">
    <name type="scientific">Diversispora epigaea</name>
    <dbReference type="NCBI Taxonomy" id="1348612"/>
    <lineage>
        <taxon>Eukaryota</taxon>
        <taxon>Fungi</taxon>
        <taxon>Fungi incertae sedis</taxon>
        <taxon>Mucoromycota</taxon>
        <taxon>Glomeromycotina</taxon>
        <taxon>Glomeromycetes</taxon>
        <taxon>Diversisporales</taxon>
        <taxon>Diversisporaceae</taxon>
        <taxon>Diversispora</taxon>
    </lineage>
</organism>
<dbReference type="AlphaFoldDB" id="A0A397J716"/>
<dbReference type="PANTHER" id="PTHR24410">
    <property type="entry name" value="HL07962P-RELATED"/>
    <property type="match status" value="1"/>
</dbReference>
<evidence type="ECO:0000313" key="3">
    <source>
        <dbReference type="Proteomes" id="UP000266861"/>
    </source>
</evidence>
<dbReference type="EMBL" id="PQFF01000081">
    <property type="protein sequence ID" value="RHZ84129.1"/>
    <property type="molecule type" value="Genomic_DNA"/>
</dbReference>
<dbReference type="InterPro" id="IPR011705">
    <property type="entry name" value="BACK"/>
</dbReference>